<evidence type="ECO:0000313" key="2">
    <source>
        <dbReference type="EMBL" id="MXP62231.1"/>
    </source>
</evidence>
<proteinExistence type="predicted"/>
<feature type="signal peptide" evidence="1">
    <location>
        <begin position="1"/>
        <end position="23"/>
    </location>
</feature>
<gene>
    <name evidence="2" type="ORF">E0493_02540</name>
</gene>
<protein>
    <submittedName>
        <fullName evidence="2">Uncharacterized protein</fullName>
    </submittedName>
</protein>
<accession>A0A845B4W5</accession>
<organism evidence="2 3">
    <name type="scientific">Teichococcus coralli</name>
    <dbReference type="NCBI Taxonomy" id="2545983"/>
    <lineage>
        <taxon>Bacteria</taxon>
        <taxon>Pseudomonadati</taxon>
        <taxon>Pseudomonadota</taxon>
        <taxon>Alphaproteobacteria</taxon>
        <taxon>Acetobacterales</taxon>
        <taxon>Roseomonadaceae</taxon>
        <taxon>Roseomonas</taxon>
    </lineage>
</organism>
<dbReference type="OrthoDB" id="8443104at2"/>
<dbReference type="RefSeq" id="WP_160935354.1">
    <property type="nucleotide sequence ID" value="NZ_SNVJ01000002.1"/>
</dbReference>
<name>A0A845B4W5_9PROT</name>
<evidence type="ECO:0000256" key="1">
    <source>
        <dbReference type="SAM" id="SignalP"/>
    </source>
</evidence>
<dbReference type="AlphaFoldDB" id="A0A845B4W5"/>
<dbReference type="Proteomes" id="UP000460715">
    <property type="component" value="Unassembled WGS sequence"/>
</dbReference>
<keyword evidence="3" id="KW-1185">Reference proteome</keyword>
<dbReference type="EMBL" id="SNVJ01000002">
    <property type="protein sequence ID" value="MXP62231.1"/>
    <property type="molecule type" value="Genomic_DNA"/>
</dbReference>
<comment type="caution">
    <text evidence="2">The sequence shown here is derived from an EMBL/GenBank/DDBJ whole genome shotgun (WGS) entry which is preliminary data.</text>
</comment>
<sequence length="177" mass="18759">MAAIGVAVLLLAACSGSGGTSSALQNATAPCPRIAILADAADLTRFHPGGGQDLTAMELNASLSGFQAKCDYAPRQAGLDVTLTPNFNAERGPAAQGRTSQFPYMVAVVDNENHILSRATYNMQVEFPPNVSRTRSEGEELSIRIPGQPQAAAQRRILLGFVLSPDELALNRRRGPR</sequence>
<evidence type="ECO:0000313" key="3">
    <source>
        <dbReference type="Proteomes" id="UP000460715"/>
    </source>
</evidence>
<reference evidence="2 3" key="1">
    <citation type="submission" date="2019-03" db="EMBL/GenBank/DDBJ databases">
        <title>Roseomonas sp. a novel Roseomonas species isolated from Sea whip Gorgonian.</title>
        <authorList>
            <person name="Li F."/>
            <person name="Pan X."/>
            <person name="Huang S."/>
            <person name="Li Z."/>
            <person name="Meng B."/>
        </authorList>
    </citation>
    <scope>NUCLEOTIDE SEQUENCE [LARGE SCALE GENOMIC DNA]</scope>
    <source>
        <strain evidence="2 3">M0104</strain>
    </source>
</reference>
<keyword evidence="1" id="KW-0732">Signal</keyword>
<feature type="chain" id="PRO_5032703421" evidence="1">
    <location>
        <begin position="24"/>
        <end position="177"/>
    </location>
</feature>